<accession>A0AAD5T8P6</accession>
<name>A0AAD5T8P6_9FUNG</name>
<dbReference type="InterPro" id="IPR035940">
    <property type="entry name" value="CAP_sf"/>
</dbReference>
<evidence type="ECO:0000256" key="1">
    <source>
        <dbReference type="SAM" id="MobiDB-lite"/>
    </source>
</evidence>
<dbReference type="SUPFAM" id="SSF55797">
    <property type="entry name" value="PR-1-like"/>
    <property type="match status" value="1"/>
</dbReference>
<evidence type="ECO:0000313" key="2">
    <source>
        <dbReference type="EMBL" id="KAJ3139367.1"/>
    </source>
</evidence>
<proteinExistence type="predicted"/>
<sequence>MGKKESYPAGPISKDTSTTPLIVPVEVTLVVVVMVVRFVGTTTDAPVTTSTTTAATSSTTTTTTTTTTSTTTTTTTTDAPVPVVTTADEPPVVVTTEVPSATANSDEGPAPAPQAENDAPASSVAASTAAAEPTSVFIAVATATADAPAPAPQSAVDPAAAVVVASTAAPAPVAVVTTDAVASPSAAVVATGDIADPNIPSASNLPAPAENACNGNKLNACKSIATKDYQTAAAAAASVSSEFNQACLDLNNHARYIYGNPNPYLVWNQDLANWAVVSSAYADTLGCWNCHSYSGSGYSWGQNLYVGESTCADAYFGWVTQEAEGKGLGGEVGHFLNAAGWAIDPSGGTGYTQIGCGTYGNTIVCNFGLGDISTALANMPTDVHTALALALQGTVYTI</sequence>
<comment type="caution">
    <text evidence="2">The sequence shown here is derived from an EMBL/GenBank/DDBJ whole genome shotgun (WGS) entry which is preliminary data.</text>
</comment>
<keyword evidence="3" id="KW-1185">Reference proteome</keyword>
<feature type="region of interest" description="Disordered" evidence="1">
    <location>
        <begin position="100"/>
        <end position="127"/>
    </location>
</feature>
<dbReference type="Proteomes" id="UP001211907">
    <property type="component" value="Unassembled WGS sequence"/>
</dbReference>
<dbReference type="EMBL" id="JADGJH010000077">
    <property type="protein sequence ID" value="KAJ3139367.1"/>
    <property type="molecule type" value="Genomic_DNA"/>
</dbReference>
<evidence type="ECO:0000313" key="3">
    <source>
        <dbReference type="Proteomes" id="UP001211907"/>
    </source>
</evidence>
<feature type="region of interest" description="Disordered" evidence="1">
    <location>
        <begin position="45"/>
        <end position="83"/>
    </location>
</feature>
<dbReference type="AlphaFoldDB" id="A0AAD5T8P6"/>
<gene>
    <name evidence="2" type="ORF">HK100_011772</name>
</gene>
<protein>
    <recommendedName>
        <fullName evidence="4">SCP domain-containing protein</fullName>
    </recommendedName>
</protein>
<organism evidence="2 3">
    <name type="scientific">Physocladia obscura</name>
    <dbReference type="NCBI Taxonomy" id="109957"/>
    <lineage>
        <taxon>Eukaryota</taxon>
        <taxon>Fungi</taxon>
        <taxon>Fungi incertae sedis</taxon>
        <taxon>Chytridiomycota</taxon>
        <taxon>Chytridiomycota incertae sedis</taxon>
        <taxon>Chytridiomycetes</taxon>
        <taxon>Chytridiales</taxon>
        <taxon>Chytriomycetaceae</taxon>
        <taxon>Physocladia</taxon>
    </lineage>
</organism>
<dbReference type="Gene3D" id="3.40.33.10">
    <property type="entry name" value="CAP"/>
    <property type="match status" value="1"/>
</dbReference>
<reference evidence="2" key="1">
    <citation type="submission" date="2020-05" db="EMBL/GenBank/DDBJ databases">
        <title>Phylogenomic resolution of chytrid fungi.</title>
        <authorList>
            <person name="Stajich J.E."/>
            <person name="Amses K."/>
            <person name="Simmons R."/>
            <person name="Seto K."/>
            <person name="Myers J."/>
            <person name="Bonds A."/>
            <person name="Quandt C.A."/>
            <person name="Barry K."/>
            <person name="Liu P."/>
            <person name="Grigoriev I."/>
            <person name="Longcore J.E."/>
            <person name="James T.Y."/>
        </authorList>
    </citation>
    <scope>NUCLEOTIDE SEQUENCE</scope>
    <source>
        <strain evidence="2">JEL0513</strain>
    </source>
</reference>
<evidence type="ECO:0008006" key="4">
    <source>
        <dbReference type="Google" id="ProtNLM"/>
    </source>
</evidence>